<dbReference type="EMBL" id="JARQZJ010000040">
    <property type="protein sequence ID" value="KAK9877174.1"/>
    <property type="molecule type" value="Genomic_DNA"/>
</dbReference>
<accession>A0AAW1U2P2</accession>
<gene>
    <name evidence="2" type="ORF">WA026_016922</name>
</gene>
<feature type="region of interest" description="Disordered" evidence="1">
    <location>
        <begin position="91"/>
        <end position="112"/>
    </location>
</feature>
<protein>
    <submittedName>
        <fullName evidence="2">Uncharacterized protein</fullName>
    </submittedName>
</protein>
<evidence type="ECO:0000313" key="2">
    <source>
        <dbReference type="EMBL" id="KAK9877174.1"/>
    </source>
</evidence>
<comment type="caution">
    <text evidence="2">The sequence shown here is derived from an EMBL/GenBank/DDBJ whole genome shotgun (WGS) entry which is preliminary data.</text>
</comment>
<reference evidence="2 3" key="1">
    <citation type="submission" date="2023-03" db="EMBL/GenBank/DDBJ databases">
        <title>Genome insight into feeding habits of ladybird beetles.</title>
        <authorList>
            <person name="Li H.-S."/>
            <person name="Huang Y.-H."/>
            <person name="Pang H."/>
        </authorList>
    </citation>
    <scope>NUCLEOTIDE SEQUENCE [LARGE SCALE GENOMIC DNA]</scope>
    <source>
        <strain evidence="2">SYSU_2023b</strain>
        <tissue evidence="2">Whole body</tissue>
    </source>
</reference>
<keyword evidence="3" id="KW-1185">Reference proteome</keyword>
<sequence>MKGQIYLCYLVEFKISNEKQLQSYIATMGQNFSRSFSFEENVTKFNRIISSLSLPRPQLSEDDSAIWSSEVLPSELPKPPTLRDNATICGSEVLPTETSKEQSVPIKTISQS</sequence>
<organism evidence="2 3">
    <name type="scientific">Henosepilachna vigintioctopunctata</name>
    <dbReference type="NCBI Taxonomy" id="420089"/>
    <lineage>
        <taxon>Eukaryota</taxon>
        <taxon>Metazoa</taxon>
        <taxon>Ecdysozoa</taxon>
        <taxon>Arthropoda</taxon>
        <taxon>Hexapoda</taxon>
        <taxon>Insecta</taxon>
        <taxon>Pterygota</taxon>
        <taxon>Neoptera</taxon>
        <taxon>Endopterygota</taxon>
        <taxon>Coleoptera</taxon>
        <taxon>Polyphaga</taxon>
        <taxon>Cucujiformia</taxon>
        <taxon>Coccinelloidea</taxon>
        <taxon>Coccinellidae</taxon>
        <taxon>Epilachninae</taxon>
        <taxon>Epilachnini</taxon>
        <taxon>Henosepilachna</taxon>
    </lineage>
</organism>
<name>A0AAW1U2P2_9CUCU</name>
<dbReference type="Proteomes" id="UP001431783">
    <property type="component" value="Unassembled WGS sequence"/>
</dbReference>
<evidence type="ECO:0000256" key="1">
    <source>
        <dbReference type="SAM" id="MobiDB-lite"/>
    </source>
</evidence>
<dbReference type="AlphaFoldDB" id="A0AAW1U2P2"/>
<evidence type="ECO:0000313" key="3">
    <source>
        <dbReference type="Proteomes" id="UP001431783"/>
    </source>
</evidence>
<proteinExistence type="predicted"/>